<dbReference type="Proteomes" id="UP000826271">
    <property type="component" value="Unassembled WGS sequence"/>
</dbReference>
<dbReference type="EMBL" id="WHWC01000008">
    <property type="protein sequence ID" value="KAG8377531.1"/>
    <property type="molecule type" value="Genomic_DNA"/>
</dbReference>
<name>A0AAV6X2Z6_9LAMI</name>
<dbReference type="PANTHER" id="PTHR37249">
    <property type="entry name" value="OS03G0206201 PROTEIN"/>
    <property type="match status" value="1"/>
</dbReference>
<evidence type="ECO:0000313" key="3">
    <source>
        <dbReference type="EMBL" id="KAG8377531.1"/>
    </source>
</evidence>
<feature type="signal peptide" evidence="2">
    <location>
        <begin position="1"/>
        <end position="17"/>
    </location>
</feature>
<evidence type="ECO:0000256" key="2">
    <source>
        <dbReference type="SAM" id="SignalP"/>
    </source>
</evidence>
<evidence type="ECO:0000313" key="4">
    <source>
        <dbReference type="Proteomes" id="UP000826271"/>
    </source>
</evidence>
<reference evidence="3" key="1">
    <citation type="submission" date="2019-10" db="EMBL/GenBank/DDBJ databases">
        <authorList>
            <person name="Zhang R."/>
            <person name="Pan Y."/>
            <person name="Wang J."/>
            <person name="Ma R."/>
            <person name="Yu S."/>
        </authorList>
    </citation>
    <scope>NUCLEOTIDE SEQUENCE</scope>
    <source>
        <strain evidence="3">LA-IB0</strain>
        <tissue evidence="3">Leaf</tissue>
    </source>
</reference>
<keyword evidence="2" id="KW-0732">Signal</keyword>
<feature type="compositionally biased region" description="Pro residues" evidence="1">
    <location>
        <begin position="95"/>
        <end position="110"/>
    </location>
</feature>
<feature type="chain" id="PRO_5043787124" evidence="2">
    <location>
        <begin position="18"/>
        <end position="110"/>
    </location>
</feature>
<sequence>MKSFGLLFVFLFIGTAAFMYLGYSSNNNASNPGNVSAMTLSAKSRKLKDNVDSRRSNEDDTRHVSLEDYRPIDPSPSSKASIRPGPIQHGTPLMPYIPRPSPPPTQPKHG</sequence>
<dbReference type="PANTHER" id="PTHR37249:SF3">
    <property type="entry name" value="OS03G0206201 PROTEIN"/>
    <property type="match status" value="1"/>
</dbReference>
<dbReference type="AlphaFoldDB" id="A0AAV6X2Z6"/>
<proteinExistence type="predicted"/>
<organism evidence="3 4">
    <name type="scientific">Buddleja alternifolia</name>
    <dbReference type="NCBI Taxonomy" id="168488"/>
    <lineage>
        <taxon>Eukaryota</taxon>
        <taxon>Viridiplantae</taxon>
        <taxon>Streptophyta</taxon>
        <taxon>Embryophyta</taxon>
        <taxon>Tracheophyta</taxon>
        <taxon>Spermatophyta</taxon>
        <taxon>Magnoliopsida</taxon>
        <taxon>eudicotyledons</taxon>
        <taxon>Gunneridae</taxon>
        <taxon>Pentapetalae</taxon>
        <taxon>asterids</taxon>
        <taxon>lamiids</taxon>
        <taxon>Lamiales</taxon>
        <taxon>Scrophulariaceae</taxon>
        <taxon>Buddlejeae</taxon>
        <taxon>Buddleja</taxon>
    </lineage>
</organism>
<accession>A0AAV6X2Z6</accession>
<feature type="region of interest" description="Disordered" evidence="1">
    <location>
        <begin position="27"/>
        <end position="110"/>
    </location>
</feature>
<gene>
    <name evidence="3" type="ORF">BUALT_Bualt08G0042900</name>
</gene>
<feature type="compositionally biased region" description="Basic and acidic residues" evidence="1">
    <location>
        <begin position="47"/>
        <end position="71"/>
    </location>
</feature>
<evidence type="ECO:0000256" key="1">
    <source>
        <dbReference type="SAM" id="MobiDB-lite"/>
    </source>
</evidence>
<feature type="compositionally biased region" description="Polar residues" evidence="1">
    <location>
        <begin position="27"/>
        <end position="42"/>
    </location>
</feature>
<comment type="caution">
    <text evidence="3">The sequence shown here is derived from an EMBL/GenBank/DDBJ whole genome shotgun (WGS) entry which is preliminary data.</text>
</comment>
<protein>
    <submittedName>
        <fullName evidence="3">Uncharacterized protein</fullName>
    </submittedName>
</protein>
<keyword evidence="4" id="KW-1185">Reference proteome</keyword>